<protein>
    <submittedName>
        <fullName evidence="1">Uncharacterized protein</fullName>
    </submittedName>
</protein>
<dbReference type="InParanoid" id="G0NQK8"/>
<dbReference type="HOGENOM" id="CLU_059252_1_0_1"/>
<gene>
    <name evidence="1" type="ORF">CAEBREN_21270</name>
</gene>
<reference evidence="2" key="1">
    <citation type="submission" date="2011-07" db="EMBL/GenBank/DDBJ databases">
        <authorList>
            <consortium name="Caenorhabditis brenneri Sequencing and Analysis Consortium"/>
            <person name="Wilson R.K."/>
        </authorList>
    </citation>
    <scope>NUCLEOTIDE SEQUENCE [LARGE SCALE GENOMIC DNA]</scope>
    <source>
        <strain evidence="2">PB2801</strain>
    </source>
</reference>
<organism evidence="2">
    <name type="scientific">Caenorhabditis brenneri</name>
    <name type="common">Nematode worm</name>
    <dbReference type="NCBI Taxonomy" id="135651"/>
    <lineage>
        <taxon>Eukaryota</taxon>
        <taxon>Metazoa</taxon>
        <taxon>Ecdysozoa</taxon>
        <taxon>Nematoda</taxon>
        <taxon>Chromadorea</taxon>
        <taxon>Rhabditida</taxon>
        <taxon>Rhabditina</taxon>
        <taxon>Rhabditomorpha</taxon>
        <taxon>Rhabditoidea</taxon>
        <taxon>Rhabditidae</taxon>
        <taxon>Peloderinae</taxon>
        <taxon>Caenorhabditis</taxon>
    </lineage>
</organism>
<dbReference type="AlphaFoldDB" id="G0NQK8"/>
<sequence length="129" mass="14278">MSAEAAPVVADAVAPEGMYYQVAGNDGMEFKVSELAIQQSETSNPLVSTMGYTAEDVEKKEDFLNKNIYDEPILKLMFPEYDTTVKEMINQEVFKMIERAIILIEEQAAQEMGAKEAAEKDVQGTNDSA</sequence>
<evidence type="ECO:0000313" key="1">
    <source>
        <dbReference type="EMBL" id="EGT35822.1"/>
    </source>
</evidence>
<evidence type="ECO:0000313" key="2">
    <source>
        <dbReference type="Proteomes" id="UP000008068"/>
    </source>
</evidence>
<keyword evidence="2" id="KW-1185">Reference proteome</keyword>
<name>G0NQK8_CAEBE</name>
<dbReference type="EMBL" id="GL379926">
    <property type="protein sequence ID" value="EGT35822.1"/>
    <property type="molecule type" value="Genomic_DNA"/>
</dbReference>
<proteinExistence type="predicted"/>
<dbReference type="Proteomes" id="UP000008068">
    <property type="component" value="Unassembled WGS sequence"/>
</dbReference>
<accession>G0NQK8</accession>